<accession>A0AAJ5RMA7</accession>
<feature type="domain" description="CAP-associated" evidence="4">
    <location>
        <begin position="66"/>
        <end position="205"/>
    </location>
</feature>
<dbReference type="EMBL" id="CP113527">
    <property type="protein sequence ID" value="WDV07665.1"/>
    <property type="molecule type" value="Genomic_DNA"/>
</dbReference>
<dbReference type="EMBL" id="JAXUIA010000001">
    <property type="protein sequence ID" value="MEA0974747.1"/>
    <property type="molecule type" value="Genomic_DNA"/>
</dbReference>
<dbReference type="Proteomes" id="UP001289615">
    <property type="component" value="Unassembled WGS sequence"/>
</dbReference>
<dbReference type="PANTHER" id="PTHR31157">
    <property type="entry name" value="SCP DOMAIN-CONTAINING PROTEIN"/>
    <property type="match status" value="1"/>
</dbReference>
<sequence>MKALLRILMLCGAIAIIGFMFFNTPKENEPLEGPNTNSNIIPQTKLKQEAAVGAMTRPQTGISTLIGKDTQTVLEQYGEPARKEPSSFGYQWWVYNDDVSTFFMVGVEKNVVKQVYIAGQNIDAFPFKVGQKRDEIYRMTIIDYEVAATVGDNIFIFSMSEEDMQTRLLVKFDGLYAQLYIDRETSELQGIRYTDSETLVLHQPYEMSYQGELVRRTPPSSFLQQEIDVASAKQLDDLLNVTRVHHDLPPLEMDNSLEEVARKHSEDMKVQNFLAHESPTYGDLKKRLQANNIEYSDANENLATAYFDAIEAMHGWTNSPEHRKVLLNDRFTRVGSGAFVDYYTQIYLEPASSQKMDSKEKDSEGQTNEEPVSEDSIEKTDQLSP</sequence>
<dbReference type="InterPro" id="IPR014044">
    <property type="entry name" value="CAP_dom"/>
</dbReference>
<reference evidence="5 8" key="2">
    <citation type="submission" date="2023-12" db="EMBL/GenBank/DDBJ databases">
        <title>Genome comparison identifies genes involved in endophytic behavior of Lysinibacillus irui and provides insights into its role as a plant-growth promoting bacterium.</title>
        <authorList>
            <person name="Hilario S."/>
            <person name="Matos I."/>
            <person name="Goncalves M.F.M."/>
            <person name="Pardo C.A."/>
            <person name="Santos M.J."/>
        </authorList>
    </citation>
    <scope>NUCLEOTIDE SEQUENCE [LARGE SCALE GENOMIC DNA]</scope>
    <source>
        <strain evidence="5 8">B3</strain>
    </source>
</reference>
<feature type="transmembrane region" description="Helical" evidence="2">
    <location>
        <begin position="7"/>
        <end position="24"/>
    </location>
</feature>
<dbReference type="PANTHER" id="PTHR31157:SF26">
    <property type="entry name" value="SCP-LIKE EXTRACELLULAR PROTEIN"/>
    <property type="match status" value="1"/>
</dbReference>
<evidence type="ECO:0000259" key="4">
    <source>
        <dbReference type="Pfam" id="PF14504"/>
    </source>
</evidence>
<feature type="compositionally biased region" description="Basic and acidic residues" evidence="1">
    <location>
        <begin position="376"/>
        <end position="385"/>
    </location>
</feature>
<dbReference type="SUPFAM" id="SSF55797">
    <property type="entry name" value="PR-1-like"/>
    <property type="match status" value="1"/>
</dbReference>
<evidence type="ECO:0000313" key="6">
    <source>
        <dbReference type="EMBL" id="WDV07665.1"/>
    </source>
</evidence>
<dbReference type="Proteomes" id="UP001219585">
    <property type="component" value="Chromosome"/>
</dbReference>
<dbReference type="AlphaFoldDB" id="A0AAJ5RMA7"/>
<evidence type="ECO:0000256" key="1">
    <source>
        <dbReference type="SAM" id="MobiDB-lite"/>
    </source>
</evidence>
<reference evidence="6" key="1">
    <citation type="submission" date="2022-11" db="EMBL/GenBank/DDBJ databases">
        <title>Lysinibacillus irui.</title>
        <authorList>
            <person name="Akintayo S.O."/>
        </authorList>
    </citation>
    <scope>NUCLEOTIDE SEQUENCE</scope>
    <source>
        <strain evidence="6">IRB4-01</strain>
    </source>
</reference>
<keyword evidence="2" id="KW-0472">Membrane</keyword>
<protein>
    <submittedName>
        <fullName evidence="6">CAP domain-containing protein</fullName>
    </submittedName>
</protein>
<name>A0AAJ5RMA7_9BACI</name>
<dbReference type="Pfam" id="PF00188">
    <property type="entry name" value="CAP"/>
    <property type="match status" value="1"/>
</dbReference>
<dbReference type="InterPro" id="IPR035940">
    <property type="entry name" value="CAP_sf"/>
</dbReference>
<dbReference type="InterPro" id="IPR029410">
    <property type="entry name" value="CAP_assoc"/>
</dbReference>
<dbReference type="Pfam" id="PF14504">
    <property type="entry name" value="CAP_assoc_N"/>
    <property type="match status" value="1"/>
</dbReference>
<dbReference type="CDD" id="cd05379">
    <property type="entry name" value="CAP_bacterial"/>
    <property type="match status" value="1"/>
</dbReference>
<feature type="region of interest" description="Disordered" evidence="1">
    <location>
        <begin position="351"/>
        <end position="385"/>
    </location>
</feature>
<keyword evidence="8" id="KW-1185">Reference proteome</keyword>
<evidence type="ECO:0000313" key="8">
    <source>
        <dbReference type="Proteomes" id="UP001289615"/>
    </source>
</evidence>
<dbReference type="Gene3D" id="3.40.33.10">
    <property type="entry name" value="CAP"/>
    <property type="match status" value="1"/>
</dbReference>
<dbReference type="KEGG" id="liu:OU989_04050"/>
<organism evidence="6 7">
    <name type="scientific">Lysinibacillus irui</name>
    <dbReference type="NCBI Taxonomy" id="2998077"/>
    <lineage>
        <taxon>Bacteria</taxon>
        <taxon>Bacillati</taxon>
        <taxon>Bacillota</taxon>
        <taxon>Bacilli</taxon>
        <taxon>Bacillales</taxon>
        <taxon>Bacillaceae</taxon>
        <taxon>Lysinibacillus</taxon>
    </lineage>
</organism>
<evidence type="ECO:0000256" key="2">
    <source>
        <dbReference type="SAM" id="Phobius"/>
    </source>
</evidence>
<dbReference type="RefSeq" id="WP_274795836.1">
    <property type="nucleotide sequence ID" value="NZ_CP113527.1"/>
</dbReference>
<evidence type="ECO:0000313" key="5">
    <source>
        <dbReference type="EMBL" id="MEA0974747.1"/>
    </source>
</evidence>
<gene>
    <name evidence="6" type="ORF">OU989_04050</name>
    <name evidence="5" type="ORF">U6C28_00455</name>
</gene>
<evidence type="ECO:0000259" key="3">
    <source>
        <dbReference type="Pfam" id="PF00188"/>
    </source>
</evidence>
<proteinExistence type="predicted"/>
<evidence type="ECO:0000313" key="7">
    <source>
        <dbReference type="Proteomes" id="UP001219585"/>
    </source>
</evidence>
<feature type="domain" description="SCP" evidence="3">
    <location>
        <begin position="237"/>
        <end position="338"/>
    </location>
</feature>
<keyword evidence="2" id="KW-1133">Transmembrane helix</keyword>
<keyword evidence="2" id="KW-0812">Transmembrane</keyword>